<evidence type="ECO:0000313" key="2">
    <source>
        <dbReference type="Proteomes" id="UP000507245"/>
    </source>
</evidence>
<reference evidence="2" key="1">
    <citation type="journal article" date="2020" name="Genome Biol.">
        <title>Gamete binning: chromosome-level and haplotype-resolved genome assembly enabled by high-throughput single-cell sequencing of gamete genomes.</title>
        <authorList>
            <person name="Campoy J.A."/>
            <person name="Sun H."/>
            <person name="Goel M."/>
            <person name="Jiao W.-B."/>
            <person name="Folz-Donahue K."/>
            <person name="Wang N."/>
            <person name="Rubio M."/>
            <person name="Liu C."/>
            <person name="Kukat C."/>
            <person name="Ruiz D."/>
            <person name="Huettel B."/>
            <person name="Schneeberger K."/>
        </authorList>
    </citation>
    <scope>NUCLEOTIDE SEQUENCE [LARGE SCALE GENOMIC DNA]</scope>
    <source>
        <strain evidence="2">cv. Rojo Pasion</strain>
    </source>
</reference>
<gene>
    <name evidence="1" type="ORF">ORAREDHAP_LOCUS45623</name>
</gene>
<protein>
    <submittedName>
        <fullName evidence="1">Uncharacterized protein</fullName>
    </submittedName>
</protein>
<dbReference type="AlphaFoldDB" id="A0A6J5XXD8"/>
<proteinExistence type="predicted"/>
<name>A0A6J5XXD8_PRUAR</name>
<dbReference type="OrthoDB" id="1749584at2759"/>
<organism evidence="1 2">
    <name type="scientific">Prunus armeniaca</name>
    <name type="common">Apricot</name>
    <name type="synonym">Armeniaca vulgaris</name>
    <dbReference type="NCBI Taxonomy" id="36596"/>
    <lineage>
        <taxon>Eukaryota</taxon>
        <taxon>Viridiplantae</taxon>
        <taxon>Streptophyta</taxon>
        <taxon>Embryophyta</taxon>
        <taxon>Tracheophyta</taxon>
        <taxon>Spermatophyta</taxon>
        <taxon>Magnoliopsida</taxon>
        <taxon>eudicotyledons</taxon>
        <taxon>Gunneridae</taxon>
        <taxon>Pentapetalae</taxon>
        <taxon>rosids</taxon>
        <taxon>fabids</taxon>
        <taxon>Rosales</taxon>
        <taxon>Rosaceae</taxon>
        <taxon>Amygdaloideae</taxon>
        <taxon>Amygdaleae</taxon>
        <taxon>Prunus</taxon>
    </lineage>
</organism>
<evidence type="ECO:0000313" key="1">
    <source>
        <dbReference type="EMBL" id="CAB4318550.1"/>
    </source>
</evidence>
<accession>A0A6J5XXD8</accession>
<dbReference type="Proteomes" id="UP000507245">
    <property type="component" value="Unassembled WGS sequence"/>
</dbReference>
<dbReference type="EMBL" id="CAEKKB010000007">
    <property type="protein sequence ID" value="CAB4318550.1"/>
    <property type="molecule type" value="Genomic_DNA"/>
</dbReference>
<sequence>MKEKLRYMLFTVFFTPRNYPRIEDEAKLTAEEPGISYLWNETTLRDATEEDEKWIQQALDGEEATGGNGDWAMAYNSVIYNAFGRSSPASSPTRIDVNGRRSGKQKKVVAGKCCGKVWMSNHVHPYLAKKDPEEEEHRSFHAWAMPDEKLEGQHRNFTGIAARLYSISRHFNGIAARLYFINRNFNGIADRL</sequence>
<keyword evidence="2" id="KW-1185">Reference proteome</keyword>